<reference evidence="1 2" key="1">
    <citation type="journal article" date="2014" name="Genome Announc.">
        <title>Draft genome sequences of eight enterohepatic helicobacter species isolated from both laboratory and wild rodents.</title>
        <authorList>
            <person name="Sheh A."/>
            <person name="Shen Z."/>
            <person name="Fox J.G."/>
        </authorList>
    </citation>
    <scope>NUCLEOTIDE SEQUENCE [LARGE SCALE GENOMIC DNA]</scope>
    <source>
        <strain evidence="1 2">Missouri</strain>
    </source>
</reference>
<proteinExistence type="predicted"/>
<protein>
    <submittedName>
        <fullName evidence="1">Uncharacterized protein</fullName>
    </submittedName>
</protein>
<evidence type="ECO:0000313" key="2">
    <source>
        <dbReference type="Proteomes" id="UP000029870"/>
    </source>
</evidence>
<comment type="caution">
    <text evidence="1">The sequence shown here is derived from an EMBL/GenBank/DDBJ whole genome shotgun (WGS) entry which is preliminary data.</text>
</comment>
<sequence length="81" mass="9447">MENKLLINKMKNAAELAWAAYGYYDLVANDTNLLFIKLKNEKENNEANSDEISLKKKLILPTLWIAHLQIMKCINHNYHQS</sequence>
<evidence type="ECO:0000313" key="1">
    <source>
        <dbReference type="EMBL" id="TLE03034.1"/>
    </source>
</evidence>
<dbReference type="RefSeq" id="WP_004083849.1">
    <property type="nucleotide sequence ID" value="NZ_JAERIZ010000107.1"/>
</dbReference>
<dbReference type="EMBL" id="JRPH02000036">
    <property type="protein sequence ID" value="TLE03034.1"/>
    <property type="molecule type" value="Genomic_DNA"/>
</dbReference>
<accession>A0A6D2C5N0</accession>
<dbReference type="Proteomes" id="UP000029870">
    <property type="component" value="Unassembled WGS sequence"/>
</dbReference>
<name>A0A6D2C5N0_9HELI</name>
<organism evidence="1 2">
    <name type="scientific">Helicobacter bilis</name>
    <dbReference type="NCBI Taxonomy" id="37372"/>
    <lineage>
        <taxon>Bacteria</taxon>
        <taxon>Pseudomonadati</taxon>
        <taxon>Campylobacterota</taxon>
        <taxon>Epsilonproteobacteria</taxon>
        <taxon>Campylobacterales</taxon>
        <taxon>Helicobacteraceae</taxon>
        <taxon>Helicobacter</taxon>
    </lineage>
</organism>
<gene>
    <name evidence="1" type="ORF">LS77_009630</name>
</gene>
<dbReference type="GeneID" id="60655535"/>
<dbReference type="AlphaFoldDB" id="A0A6D2C5N0"/>